<evidence type="ECO:0000313" key="2">
    <source>
        <dbReference type="Proteomes" id="UP000590524"/>
    </source>
</evidence>
<comment type="caution">
    <text evidence="1">The sequence shown here is derived from an EMBL/GenBank/DDBJ whole genome shotgun (WGS) entry which is preliminary data.</text>
</comment>
<reference evidence="1 2" key="1">
    <citation type="submission" date="2020-08" db="EMBL/GenBank/DDBJ databases">
        <title>Genomic Encyclopedia of Type Strains, Phase IV (KMG-IV): sequencing the most valuable type-strain genomes for metagenomic binning, comparative biology and taxonomic classification.</title>
        <authorList>
            <person name="Goeker M."/>
        </authorList>
    </citation>
    <scope>NUCLEOTIDE SEQUENCE [LARGE SCALE GENOMIC DNA]</scope>
    <source>
        <strain evidence="1 2">DSM 19371</strain>
    </source>
</reference>
<protein>
    <submittedName>
        <fullName evidence="1">Uncharacterized protein</fullName>
    </submittedName>
</protein>
<dbReference type="RefSeq" id="WP_246428216.1">
    <property type="nucleotide sequence ID" value="NZ_JACIEU010000008.1"/>
</dbReference>
<sequence length="99" mass="10614">MRDHPFIPAFGRVSRGANRETFLPIAAQQRELCAMVRDWSAMVAAGAGICVALVTASGMSAPQDATPTVRLAPPALPWLDNLTSDKPAVRADQQRANSR</sequence>
<proteinExistence type="predicted"/>
<organism evidence="1 2">
    <name type="scientific">Sphingobium scionense</name>
    <dbReference type="NCBI Taxonomy" id="1404341"/>
    <lineage>
        <taxon>Bacteria</taxon>
        <taxon>Pseudomonadati</taxon>
        <taxon>Pseudomonadota</taxon>
        <taxon>Alphaproteobacteria</taxon>
        <taxon>Sphingomonadales</taxon>
        <taxon>Sphingomonadaceae</taxon>
        <taxon>Sphingobium</taxon>
    </lineage>
</organism>
<dbReference type="Proteomes" id="UP000590524">
    <property type="component" value="Unassembled WGS sequence"/>
</dbReference>
<keyword evidence="2" id="KW-1185">Reference proteome</keyword>
<name>A0A7W6LQ84_9SPHN</name>
<gene>
    <name evidence="1" type="ORF">GGQ90_002272</name>
</gene>
<accession>A0A7W6LQ84</accession>
<dbReference type="AlphaFoldDB" id="A0A7W6LQ84"/>
<evidence type="ECO:0000313" key="1">
    <source>
        <dbReference type="EMBL" id="MBB4148489.1"/>
    </source>
</evidence>
<dbReference type="EMBL" id="JACIEU010000008">
    <property type="protein sequence ID" value="MBB4148489.1"/>
    <property type="molecule type" value="Genomic_DNA"/>
</dbReference>